<evidence type="ECO:0000313" key="8">
    <source>
        <dbReference type="Proteomes" id="UP000095751"/>
    </source>
</evidence>
<dbReference type="OrthoDB" id="70570at2759"/>
<dbReference type="AlphaFoldDB" id="A0A1E7FKI4"/>
<dbReference type="InterPro" id="IPR017455">
    <property type="entry name" value="Znf_FYVE-rel"/>
</dbReference>
<dbReference type="GO" id="GO:0043130">
    <property type="term" value="F:ubiquitin binding"/>
    <property type="evidence" value="ECO:0007669"/>
    <property type="project" value="TreeGrafter"/>
</dbReference>
<evidence type="ECO:0000313" key="7">
    <source>
        <dbReference type="EMBL" id="OEU18634.1"/>
    </source>
</evidence>
<feature type="region of interest" description="Disordered" evidence="5">
    <location>
        <begin position="164"/>
        <end position="204"/>
    </location>
</feature>
<dbReference type="PANTHER" id="PTHR47794:SF1">
    <property type="entry name" value="VACUOLAR PROTEIN SORTING-ASSOCIATED PROTEIN 27"/>
    <property type="match status" value="1"/>
</dbReference>
<gene>
    <name evidence="7" type="ORF">FRACYDRAFT_217262</name>
</gene>
<dbReference type="InterPro" id="IPR011011">
    <property type="entry name" value="Znf_FYVE_PHD"/>
</dbReference>
<sequence length="204" mass="22578">MFVPGKVIHVYSHRGVYKAAYVPRTFKELRRISLAGNMLSNHTAKSYFEGLLEVQTVRDAQESPPTWTAYDEDDTCCCCANRFTWASTSDSEAQEARDKHNCRSCGGLTCDPCSRNRVPISSIGLTVPVRVCDRCYNDILGGVSAASSPMTSSLLAGDEVERSLSDCSSASVHEEEKEKPERRRQKRSVVVDDLVSQMRSSALT</sequence>
<evidence type="ECO:0000256" key="3">
    <source>
        <dbReference type="ARBA" id="ARBA00022833"/>
    </source>
</evidence>
<evidence type="ECO:0000256" key="2">
    <source>
        <dbReference type="ARBA" id="ARBA00022771"/>
    </source>
</evidence>
<dbReference type="InterPro" id="IPR013083">
    <property type="entry name" value="Znf_RING/FYVE/PHD"/>
</dbReference>
<reference evidence="7 8" key="1">
    <citation type="submission" date="2016-09" db="EMBL/GenBank/DDBJ databases">
        <title>Extensive genetic diversity and differential bi-allelic expression allows diatom success in the polar Southern Ocean.</title>
        <authorList>
            <consortium name="DOE Joint Genome Institute"/>
            <person name="Mock T."/>
            <person name="Otillar R.P."/>
            <person name="Strauss J."/>
            <person name="Dupont C."/>
            <person name="Frickenhaus S."/>
            <person name="Maumus F."/>
            <person name="Mcmullan M."/>
            <person name="Sanges R."/>
            <person name="Schmutz J."/>
            <person name="Toseland A."/>
            <person name="Valas R."/>
            <person name="Veluchamy A."/>
            <person name="Ward B.J."/>
            <person name="Allen A."/>
            <person name="Barry K."/>
            <person name="Falciatore A."/>
            <person name="Ferrante M."/>
            <person name="Fortunato A.E."/>
            <person name="Gloeckner G."/>
            <person name="Gruber A."/>
            <person name="Hipkin R."/>
            <person name="Janech M."/>
            <person name="Kroth P."/>
            <person name="Leese F."/>
            <person name="Lindquist E."/>
            <person name="Lyon B.R."/>
            <person name="Martin J."/>
            <person name="Mayer C."/>
            <person name="Parker M."/>
            <person name="Quesneville H."/>
            <person name="Raymond J."/>
            <person name="Uhlig C."/>
            <person name="Valentin K.U."/>
            <person name="Worden A.Z."/>
            <person name="Armbrust E.V."/>
            <person name="Bowler C."/>
            <person name="Green B."/>
            <person name="Moulton V."/>
            <person name="Van Oosterhout C."/>
            <person name="Grigoriev I."/>
        </authorList>
    </citation>
    <scope>NUCLEOTIDE SEQUENCE [LARGE SCALE GENOMIC DNA]</scope>
    <source>
        <strain evidence="7 8">CCMP1102</strain>
    </source>
</reference>
<organism evidence="7 8">
    <name type="scientific">Fragilariopsis cylindrus CCMP1102</name>
    <dbReference type="NCBI Taxonomy" id="635003"/>
    <lineage>
        <taxon>Eukaryota</taxon>
        <taxon>Sar</taxon>
        <taxon>Stramenopiles</taxon>
        <taxon>Ochrophyta</taxon>
        <taxon>Bacillariophyta</taxon>
        <taxon>Bacillariophyceae</taxon>
        <taxon>Bacillariophycidae</taxon>
        <taxon>Bacillariales</taxon>
        <taxon>Bacillariaceae</taxon>
        <taxon>Fragilariopsis</taxon>
    </lineage>
</organism>
<keyword evidence="2 4" id="KW-0863">Zinc-finger</keyword>
<feature type="compositionally biased region" description="Basic and acidic residues" evidence="5">
    <location>
        <begin position="172"/>
        <end position="181"/>
    </location>
</feature>
<dbReference type="SMART" id="SM00064">
    <property type="entry name" value="FYVE"/>
    <property type="match status" value="1"/>
</dbReference>
<dbReference type="PANTHER" id="PTHR47794">
    <property type="entry name" value="VACUOLAR PROTEIN SORTING-ASSOCIATED PROTEIN 27"/>
    <property type="match status" value="1"/>
</dbReference>
<dbReference type="SUPFAM" id="SSF57903">
    <property type="entry name" value="FYVE/PHD zinc finger"/>
    <property type="match status" value="1"/>
</dbReference>
<dbReference type="GO" id="GO:0006623">
    <property type="term" value="P:protein targeting to vacuole"/>
    <property type="evidence" value="ECO:0007669"/>
    <property type="project" value="TreeGrafter"/>
</dbReference>
<dbReference type="GO" id="GO:0043328">
    <property type="term" value="P:protein transport to vacuole involved in ubiquitin-dependent protein catabolic process via the multivesicular body sorting pathway"/>
    <property type="evidence" value="ECO:0007669"/>
    <property type="project" value="TreeGrafter"/>
</dbReference>
<dbReference type="Pfam" id="PF01363">
    <property type="entry name" value="FYVE"/>
    <property type="match status" value="1"/>
</dbReference>
<evidence type="ECO:0000259" key="6">
    <source>
        <dbReference type="PROSITE" id="PS50178"/>
    </source>
</evidence>
<keyword evidence="8" id="KW-1185">Reference proteome</keyword>
<dbReference type="InterPro" id="IPR000306">
    <property type="entry name" value="Znf_FYVE"/>
</dbReference>
<feature type="domain" description="FYVE-type" evidence="6">
    <location>
        <begin position="70"/>
        <end position="140"/>
    </location>
</feature>
<dbReference type="GO" id="GO:0032266">
    <property type="term" value="F:phosphatidylinositol-3-phosphate binding"/>
    <property type="evidence" value="ECO:0007669"/>
    <property type="project" value="TreeGrafter"/>
</dbReference>
<dbReference type="KEGG" id="fcy:FRACYDRAFT_217262"/>
<keyword evidence="1" id="KW-0479">Metal-binding</keyword>
<dbReference type="Proteomes" id="UP000095751">
    <property type="component" value="Unassembled WGS sequence"/>
</dbReference>
<evidence type="ECO:0000256" key="1">
    <source>
        <dbReference type="ARBA" id="ARBA00022723"/>
    </source>
</evidence>
<accession>A0A1E7FKI4</accession>
<dbReference type="GO" id="GO:0033565">
    <property type="term" value="C:ESCRT-0 complex"/>
    <property type="evidence" value="ECO:0007669"/>
    <property type="project" value="TreeGrafter"/>
</dbReference>
<dbReference type="Gene3D" id="3.30.40.10">
    <property type="entry name" value="Zinc/RING finger domain, C3HC4 (zinc finger)"/>
    <property type="match status" value="1"/>
</dbReference>
<dbReference type="InParanoid" id="A0A1E7FKI4"/>
<dbReference type="EMBL" id="KV784356">
    <property type="protein sequence ID" value="OEU18634.1"/>
    <property type="molecule type" value="Genomic_DNA"/>
</dbReference>
<evidence type="ECO:0000256" key="4">
    <source>
        <dbReference type="PROSITE-ProRule" id="PRU00091"/>
    </source>
</evidence>
<proteinExistence type="predicted"/>
<dbReference type="GO" id="GO:0008270">
    <property type="term" value="F:zinc ion binding"/>
    <property type="evidence" value="ECO:0007669"/>
    <property type="project" value="UniProtKB-KW"/>
</dbReference>
<name>A0A1E7FKI4_9STRA</name>
<evidence type="ECO:0000256" key="5">
    <source>
        <dbReference type="SAM" id="MobiDB-lite"/>
    </source>
</evidence>
<dbReference type="PROSITE" id="PS50178">
    <property type="entry name" value="ZF_FYVE"/>
    <property type="match status" value="1"/>
</dbReference>
<protein>
    <recommendedName>
        <fullName evidence="6">FYVE-type domain-containing protein</fullName>
    </recommendedName>
</protein>
<keyword evidence="3" id="KW-0862">Zinc</keyword>